<dbReference type="EMBL" id="PXXK01000421">
    <property type="protein sequence ID" value="RFN44568.1"/>
    <property type="molecule type" value="Genomic_DNA"/>
</dbReference>
<dbReference type="Proteomes" id="UP000265631">
    <property type="component" value="Unassembled WGS sequence"/>
</dbReference>
<dbReference type="STRING" id="2594813.A0A395M9L4"/>
<comment type="caution">
    <text evidence="1">The sequence shown here is derived from an EMBL/GenBank/DDBJ whole genome shotgun (WGS) entry which is preliminary data.</text>
</comment>
<dbReference type="AlphaFoldDB" id="A0A395M9L4"/>
<reference evidence="1 2" key="1">
    <citation type="journal article" date="2018" name="PLoS Pathog.">
        <title>Evolution of structural diversity of trichothecenes, a family of toxins produced by plant pathogenic and entomopathogenic fungi.</title>
        <authorList>
            <person name="Proctor R.H."/>
            <person name="McCormick S.P."/>
            <person name="Kim H.S."/>
            <person name="Cardoza R.E."/>
            <person name="Stanley A.M."/>
            <person name="Lindo L."/>
            <person name="Kelly A."/>
            <person name="Brown D.W."/>
            <person name="Lee T."/>
            <person name="Vaughan M.M."/>
            <person name="Alexander N.J."/>
            <person name="Busman M."/>
            <person name="Gutierrez S."/>
        </authorList>
    </citation>
    <scope>NUCLEOTIDE SEQUENCE [LARGE SCALE GENOMIC DNA]</scope>
    <source>
        <strain evidence="1 2">NRRL 13405</strain>
    </source>
</reference>
<organism evidence="1 2">
    <name type="scientific">Fusarium flagelliforme</name>
    <dbReference type="NCBI Taxonomy" id="2675880"/>
    <lineage>
        <taxon>Eukaryota</taxon>
        <taxon>Fungi</taxon>
        <taxon>Dikarya</taxon>
        <taxon>Ascomycota</taxon>
        <taxon>Pezizomycotina</taxon>
        <taxon>Sordariomycetes</taxon>
        <taxon>Hypocreomycetidae</taxon>
        <taxon>Hypocreales</taxon>
        <taxon>Nectriaceae</taxon>
        <taxon>Fusarium</taxon>
        <taxon>Fusarium incarnatum-equiseti species complex</taxon>
    </lineage>
</organism>
<keyword evidence="1" id="KW-0808">Transferase</keyword>
<dbReference type="GO" id="GO:0003676">
    <property type="term" value="F:nucleic acid binding"/>
    <property type="evidence" value="ECO:0007669"/>
    <property type="project" value="InterPro"/>
</dbReference>
<name>A0A395M9L4_9HYPO</name>
<dbReference type="PANTHER" id="PTHR33481">
    <property type="entry name" value="REVERSE TRANSCRIPTASE"/>
    <property type="match status" value="1"/>
</dbReference>
<gene>
    <name evidence="1" type="ORF">FIE12Z_11193</name>
</gene>
<evidence type="ECO:0000313" key="1">
    <source>
        <dbReference type="EMBL" id="RFN44568.1"/>
    </source>
</evidence>
<sequence>FNADLVQRKIDAKGGSIAFIDDYSAWVTGPTAEANRVGIQAVIDRALEWERRSGATFEEDKTVIIHFTRHPEHTDENPYMIKGQRIIPKKSGKILGLVMDLELRYDEHMAKAAARGLRAAMCLRRLKMLTPRTARQLFVATVAPTMDYALNVWSHRRGWRETRWLNEAQKMGAQAITGAFKTVSMAVAEVEAGILPIDERHAQAGTRLYVNMQTLPKTHPLATLRVRETRRYLSPLTKLALAHDGVIERMETIEPYALPPWHRHMVVEYRYDSDKEAAADTGTGDDVTGTSSLKQVLIATSASARNGLVGMGGVVRNTADGGVNGDVIAKYSVTLGPRDEQNAYMAELEAIAMVLRCMPDGLRHREVIIATRNRSALQAIMKPRQQSGQGTIREIYKHAERVGKGGNTITMRWVSPTNDSFTLGAKAKTKARKATDSGCRATKPLYQARSTRLRVLLAQRRQHMVLPESVGSYSKQLDKALPGKHTRTLYDALKRRESDILVQLRTGMARVNRYLHRIGAAETHTCDCGQEEETVDHFLFRCPRWDKQREHMRNVDGEMMGNLSFFLGGKTAEDGHKWRPNLAAVRAAIKFAKSTGRLDATRT</sequence>
<dbReference type="Gene3D" id="3.30.420.10">
    <property type="entry name" value="Ribonuclease H-like superfamily/Ribonuclease H"/>
    <property type="match status" value="1"/>
</dbReference>
<proteinExistence type="predicted"/>
<evidence type="ECO:0000313" key="2">
    <source>
        <dbReference type="Proteomes" id="UP000265631"/>
    </source>
</evidence>
<feature type="non-terminal residue" evidence="1">
    <location>
        <position position="1"/>
    </location>
</feature>
<dbReference type="InterPro" id="IPR036397">
    <property type="entry name" value="RNaseH_sf"/>
</dbReference>
<keyword evidence="1" id="KW-0695">RNA-directed DNA polymerase</keyword>
<protein>
    <submittedName>
        <fullName evidence="1">Reverse transcriptase</fullName>
    </submittedName>
</protein>
<keyword evidence="2" id="KW-1185">Reference proteome</keyword>
<keyword evidence="1" id="KW-0548">Nucleotidyltransferase</keyword>
<dbReference type="PANTHER" id="PTHR33481:SF1">
    <property type="entry name" value="ENDONUCLEASE_EXONUCLEASE_PHOSPHATASE DOMAIN-CONTAINING PROTEIN-RELATED"/>
    <property type="match status" value="1"/>
</dbReference>
<dbReference type="GO" id="GO:0003964">
    <property type="term" value="F:RNA-directed DNA polymerase activity"/>
    <property type="evidence" value="ECO:0007669"/>
    <property type="project" value="UniProtKB-KW"/>
</dbReference>
<accession>A0A395M9L4</accession>